<comment type="caution">
    <text evidence="1">The sequence shown here is derived from an EMBL/GenBank/DDBJ whole genome shotgun (WGS) entry which is preliminary data.</text>
</comment>
<reference evidence="1" key="1">
    <citation type="journal article" date="2020" name="mSystems">
        <title>Genome- and Community-Level Interaction Insights into Carbon Utilization and Element Cycling Functions of Hydrothermarchaeota in Hydrothermal Sediment.</title>
        <authorList>
            <person name="Zhou Z."/>
            <person name="Liu Y."/>
            <person name="Xu W."/>
            <person name="Pan J."/>
            <person name="Luo Z.H."/>
            <person name="Li M."/>
        </authorList>
    </citation>
    <scope>NUCLEOTIDE SEQUENCE [LARGE SCALE GENOMIC DNA]</scope>
    <source>
        <strain evidence="1">SpSt-906</strain>
    </source>
</reference>
<sequence>MSIVIGKSPLYFLESQRSIALPFFLISKRLQSNPIRKTFFRRFPTQVMKTKKIRRTGVIGLKFTVRPINHSEYLLKGNLLIPPIQSPPIRPTITSVPKSYHHFFSLLLKPKS</sequence>
<protein>
    <submittedName>
        <fullName evidence="1">Uncharacterized protein</fullName>
    </submittedName>
</protein>
<organism evidence="1">
    <name type="scientific">candidate division WOR-3 bacterium</name>
    <dbReference type="NCBI Taxonomy" id="2052148"/>
    <lineage>
        <taxon>Bacteria</taxon>
        <taxon>Bacteria division WOR-3</taxon>
    </lineage>
</organism>
<dbReference type="EMBL" id="DTMQ01000018">
    <property type="protein sequence ID" value="HGE99060.1"/>
    <property type="molecule type" value="Genomic_DNA"/>
</dbReference>
<gene>
    <name evidence="1" type="ORF">ENX07_03195</name>
</gene>
<dbReference type="AlphaFoldDB" id="A0A7C3Z1K6"/>
<proteinExistence type="predicted"/>
<name>A0A7C3Z1K6_UNCW3</name>
<accession>A0A7C3Z1K6</accession>
<evidence type="ECO:0000313" key="1">
    <source>
        <dbReference type="EMBL" id="HGE99060.1"/>
    </source>
</evidence>